<evidence type="ECO:0000256" key="9">
    <source>
        <dbReference type="ARBA" id="ARBA00023015"/>
    </source>
</evidence>
<feature type="domain" description="MYST-type HAT" evidence="15">
    <location>
        <begin position="17"/>
        <end position="278"/>
    </location>
</feature>
<keyword evidence="4" id="KW-0808">Transferase</keyword>
<comment type="caution">
    <text evidence="16">The sequence shown here is derived from an EMBL/GenBank/DDBJ whole genome shotgun (WGS) entry which is preliminary data.</text>
</comment>
<evidence type="ECO:0000256" key="6">
    <source>
        <dbReference type="ARBA" id="ARBA00022771"/>
    </source>
</evidence>
<evidence type="ECO:0000256" key="12">
    <source>
        <dbReference type="ARBA" id="ARBA00023315"/>
    </source>
</evidence>
<evidence type="ECO:0000256" key="10">
    <source>
        <dbReference type="ARBA" id="ARBA00023163"/>
    </source>
</evidence>
<keyword evidence="9" id="KW-0805">Transcription regulation</keyword>
<dbReference type="GO" id="GO:0008270">
    <property type="term" value="F:zinc ion binding"/>
    <property type="evidence" value="ECO:0007669"/>
    <property type="project" value="UniProtKB-KW"/>
</dbReference>
<evidence type="ECO:0000256" key="7">
    <source>
        <dbReference type="ARBA" id="ARBA00022833"/>
    </source>
</evidence>
<evidence type="ECO:0000256" key="11">
    <source>
        <dbReference type="ARBA" id="ARBA00023242"/>
    </source>
</evidence>
<accession>A0A9P4MEG6</accession>
<dbReference type="Gene3D" id="3.40.630.30">
    <property type="match status" value="1"/>
</dbReference>
<dbReference type="GO" id="GO:0006355">
    <property type="term" value="P:regulation of DNA-templated transcription"/>
    <property type="evidence" value="ECO:0007669"/>
    <property type="project" value="InterPro"/>
</dbReference>
<dbReference type="InterPro" id="IPR040706">
    <property type="entry name" value="Zf-MYST"/>
</dbReference>
<evidence type="ECO:0000256" key="4">
    <source>
        <dbReference type="ARBA" id="ARBA00022679"/>
    </source>
</evidence>
<dbReference type="PANTHER" id="PTHR10615">
    <property type="entry name" value="HISTONE ACETYLTRANSFERASE"/>
    <property type="match status" value="1"/>
</dbReference>
<dbReference type="PROSITE" id="PS51726">
    <property type="entry name" value="MYST_HAT"/>
    <property type="match status" value="1"/>
</dbReference>
<dbReference type="InterPro" id="IPR016181">
    <property type="entry name" value="Acyl_CoA_acyltransferase"/>
</dbReference>
<dbReference type="Proteomes" id="UP000799439">
    <property type="component" value="Unassembled WGS sequence"/>
</dbReference>
<dbReference type="InterPro" id="IPR050603">
    <property type="entry name" value="MYST_HAT"/>
</dbReference>
<evidence type="ECO:0000256" key="5">
    <source>
        <dbReference type="ARBA" id="ARBA00022723"/>
    </source>
</evidence>
<dbReference type="Pfam" id="PF01853">
    <property type="entry name" value="MOZ_SAS"/>
    <property type="match status" value="1"/>
</dbReference>
<evidence type="ECO:0000313" key="17">
    <source>
        <dbReference type="Proteomes" id="UP000799439"/>
    </source>
</evidence>
<evidence type="ECO:0000259" key="15">
    <source>
        <dbReference type="PROSITE" id="PS51726"/>
    </source>
</evidence>
<keyword evidence="6" id="KW-0863">Zinc-finger</keyword>
<keyword evidence="17" id="KW-1185">Reference proteome</keyword>
<dbReference type="InterPro" id="IPR002717">
    <property type="entry name" value="HAT_MYST-type"/>
</dbReference>
<dbReference type="Gene3D" id="1.10.10.10">
    <property type="entry name" value="Winged helix-like DNA-binding domain superfamily/Winged helix DNA-binding domain"/>
    <property type="match status" value="1"/>
</dbReference>
<dbReference type="SUPFAM" id="SSF55729">
    <property type="entry name" value="Acyl-CoA N-acyltransferases (Nat)"/>
    <property type="match status" value="1"/>
</dbReference>
<gene>
    <name evidence="16" type="ORF">K461DRAFT_287774</name>
</gene>
<evidence type="ECO:0000256" key="14">
    <source>
        <dbReference type="PIRSR" id="PIRSR602717-51"/>
    </source>
</evidence>
<keyword evidence="7" id="KW-0862">Zinc</keyword>
<name>A0A9P4MEG6_9PEZI</name>
<feature type="active site" description="Proton donor/acceptor" evidence="14">
    <location>
        <position position="199"/>
    </location>
</feature>
<dbReference type="PANTHER" id="PTHR10615:SF219">
    <property type="entry name" value="HISTONE ACETYLTRANSFERASE KAT5"/>
    <property type="match status" value="1"/>
</dbReference>
<evidence type="ECO:0000256" key="2">
    <source>
        <dbReference type="ARBA" id="ARBA00010107"/>
    </source>
</evidence>
<dbReference type="GO" id="GO:0005634">
    <property type="term" value="C:nucleus"/>
    <property type="evidence" value="ECO:0007669"/>
    <property type="project" value="UniProtKB-SubCell"/>
</dbReference>
<keyword evidence="11" id="KW-0539">Nucleus</keyword>
<evidence type="ECO:0000256" key="13">
    <source>
        <dbReference type="ARBA" id="ARBA00045805"/>
    </source>
</evidence>
<dbReference type="AlphaFoldDB" id="A0A9P4MEG6"/>
<dbReference type="GO" id="GO:0046972">
    <property type="term" value="F:histone H4K16 acetyltransferase activity"/>
    <property type="evidence" value="ECO:0007669"/>
    <property type="project" value="TreeGrafter"/>
</dbReference>
<proteinExistence type="inferred from homology"/>
<keyword evidence="12" id="KW-0012">Acyltransferase</keyword>
<evidence type="ECO:0000256" key="8">
    <source>
        <dbReference type="ARBA" id="ARBA00022990"/>
    </source>
</evidence>
<dbReference type="EMBL" id="ML996090">
    <property type="protein sequence ID" value="KAF2150148.1"/>
    <property type="molecule type" value="Genomic_DNA"/>
</dbReference>
<comment type="function">
    <text evidence="13">Catalytic component of the NuA4 histone acetyltransferase (HAT) complex which is involved in epigenetic transcriptional activation of selected genes principally by acetylation of nucleosomal histones H4, H3, H2B, H2A and H2A variant H2A.Z. Acetylates histone H4 to form H4K5ac, H4K8ac, H4K12ac and H4K16ac, histone H3 to form H3K14ac, and histone H2A to form H2AK4ac and H2AK7ac. The NuA4 complex is involved in the DNA damage response and is required for chromosome segregation. The NuA4 complex plays a direct role in repair of DNA double-strand breaks (DSBs) through homologous recombination. Recruitment to promoters depends on H3K4me. Also acetylates non-histone proteins. In addition to protein acetyltransferase, can use different acyl-CoA substrates, such as 2-hydroxyisobutanoyl-CoA (2-hydroxyisobutyryl-CoA) or (2E)-butenoyl-CoA (crotonyl-CoA), and is able to mediate protein 2-hydroxyisobutyrylation and crotonylation, respectively.</text>
</comment>
<dbReference type="Pfam" id="PF17772">
    <property type="entry name" value="zf-MYST"/>
    <property type="match status" value="1"/>
</dbReference>
<dbReference type="Gene3D" id="3.30.60.60">
    <property type="entry name" value="N-acetyl transferase-like"/>
    <property type="match status" value="1"/>
</dbReference>
<reference evidence="16" key="1">
    <citation type="journal article" date="2020" name="Stud. Mycol.">
        <title>101 Dothideomycetes genomes: a test case for predicting lifestyles and emergence of pathogens.</title>
        <authorList>
            <person name="Haridas S."/>
            <person name="Albert R."/>
            <person name="Binder M."/>
            <person name="Bloem J."/>
            <person name="Labutti K."/>
            <person name="Salamov A."/>
            <person name="Andreopoulos B."/>
            <person name="Baker S."/>
            <person name="Barry K."/>
            <person name="Bills G."/>
            <person name="Bluhm B."/>
            <person name="Cannon C."/>
            <person name="Castanera R."/>
            <person name="Culley D."/>
            <person name="Daum C."/>
            <person name="Ezra D."/>
            <person name="Gonzalez J."/>
            <person name="Henrissat B."/>
            <person name="Kuo A."/>
            <person name="Liang C."/>
            <person name="Lipzen A."/>
            <person name="Lutzoni F."/>
            <person name="Magnuson J."/>
            <person name="Mondo S."/>
            <person name="Nolan M."/>
            <person name="Ohm R."/>
            <person name="Pangilinan J."/>
            <person name="Park H.-J."/>
            <person name="Ramirez L."/>
            <person name="Alfaro M."/>
            <person name="Sun H."/>
            <person name="Tritt A."/>
            <person name="Yoshinaga Y."/>
            <person name="Zwiers L.-H."/>
            <person name="Turgeon B."/>
            <person name="Goodwin S."/>
            <person name="Spatafora J."/>
            <person name="Crous P."/>
            <person name="Grigoriev I."/>
        </authorList>
    </citation>
    <scope>NUCLEOTIDE SEQUENCE</scope>
    <source>
        <strain evidence="16">CBS 260.36</strain>
    </source>
</reference>
<keyword evidence="5" id="KW-0479">Metal-binding</keyword>
<sequence length="304" mass="34702">MASSPTLPRSPERTRKHAERNVMSVVLGNLLIKPWYPSFYPQESIGRIVDRLYICQWCFRYSKELMPFVAHTRTCPLKDSVPPGNLIYEHDGVAVYEIDGSEHKLYTQNLSLFAKLFLDTKSVFFDVTTFRFYVMTLHDPATTQTQIVGFFSKEKMSWDNNNLACILVFPPWQRRGFGQLLIAVSYELSRRDGRLGGPEKPLSSLGRKGYLAYWSANISRAILSTTAEKLSVQDIVEQTWILPEDVITTLTSMNLVEPSPKAPAEAIIVRKRVSEWVQTHNVTLQSPIVTNAFKKEIRNNTATH</sequence>
<organism evidence="16 17">
    <name type="scientific">Myriangium duriaei CBS 260.36</name>
    <dbReference type="NCBI Taxonomy" id="1168546"/>
    <lineage>
        <taxon>Eukaryota</taxon>
        <taxon>Fungi</taxon>
        <taxon>Dikarya</taxon>
        <taxon>Ascomycota</taxon>
        <taxon>Pezizomycotina</taxon>
        <taxon>Dothideomycetes</taxon>
        <taxon>Dothideomycetidae</taxon>
        <taxon>Myriangiales</taxon>
        <taxon>Myriangiaceae</taxon>
        <taxon>Myriangium</taxon>
    </lineage>
</organism>
<dbReference type="InterPro" id="IPR036388">
    <property type="entry name" value="WH-like_DNA-bd_sf"/>
</dbReference>
<keyword evidence="10" id="KW-0804">Transcription</keyword>
<dbReference type="GO" id="GO:0035267">
    <property type="term" value="C:NuA4 histone acetyltransferase complex"/>
    <property type="evidence" value="ECO:0007669"/>
    <property type="project" value="TreeGrafter"/>
</dbReference>
<dbReference type="OrthoDB" id="787137at2759"/>
<protein>
    <recommendedName>
        <fullName evidence="3">histone acetyltransferase</fullName>
        <ecNumber evidence="3">2.3.1.48</ecNumber>
    </recommendedName>
</protein>
<comment type="subcellular location">
    <subcellularLocation>
        <location evidence="1">Nucleus</location>
    </subcellularLocation>
</comment>
<dbReference type="EC" id="2.3.1.48" evidence="3"/>
<comment type="similarity">
    <text evidence="2">Belongs to the MYST (SAS/MOZ) family.</text>
</comment>
<evidence type="ECO:0000256" key="3">
    <source>
        <dbReference type="ARBA" id="ARBA00013184"/>
    </source>
</evidence>
<keyword evidence="8" id="KW-0007">Acetylation</keyword>
<evidence type="ECO:0000313" key="16">
    <source>
        <dbReference type="EMBL" id="KAF2150148.1"/>
    </source>
</evidence>
<evidence type="ECO:0000256" key="1">
    <source>
        <dbReference type="ARBA" id="ARBA00004123"/>
    </source>
</evidence>
<dbReference type="FunFam" id="3.40.630.30:FF:000067">
    <property type="entry name" value="Histone acetyltransferase"/>
    <property type="match status" value="1"/>
</dbReference>